<reference evidence="1" key="1">
    <citation type="submission" date="2023-11" db="EMBL/GenBank/DDBJ databases">
        <title>Genome assemblies of two species of porcelain crab, Petrolisthes cinctipes and Petrolisthes manimaculis (Anomura: Porcellanidae).</title>
        <authorList>
            <person name="Angst P."/>
        </authorList>
    </citation>
    <scope>NUCLEOTIDE SEQUENCE</scope>
    <source>
        <strain evidence="1">PB745_02</strain>
        <tissue evidence="1">Gill</tissue>
    </source>
</reference>
<name>A0AAE1QDD7_9EUCA</name>
<sequence length="110" mass="12093">MSPYYQTPHQQTQPVNISVVTTSGFFTTDIITLTLYGATPSATATTTTVTLATPTLTLATTTTHTTTEWATCSQTRTLCYTRYDTATPPVTTTLYTTCSQPLAPQKWQEW</sequence>
<keyword evidence="2" id="KW-1185">Reference proteome</keyword>
<dbReference type="Proteomes" id="UP001292094">
    <property type="component" value="Unassembled WGS sequence"/>
</dbReference>
<accession>A0AAE1QDD7</accession>
<gene>
    <name evidence="1" type="ORF">Pmani_005192</name>
</gene>
<protein>
    <submittedName>
        <fullName evidence="1">Uncharacterized protein</fullName>
    </submittedName>
</protein>
<organism evidence="1 2">
    <name type="scientific">Petrolisthes manimaculis</name>
    <dbReference type="NCBI Taxonomy" id="1843537"/>
    <lineage>
        <taxon>Eukaryota</taxon>
        <taxon>Metazoa</taxon>
        <taxon>Ecdysozoa</taxon>
        <taxon>Arthropoda</taxon>
        <taxon>Crustacea</taxon>
        <taxon>Multicrustacea</taxon>
        <taxon>Malacostraca</taxon>
        <taxon>Eumalacostraca</taxon>
        <taxon>Eucarida</taxon>
        <taxon>Decapoda</taxon>
        <taxon>Pleocyemata</taxon>
        <taxon>Anomura</taxon>
        <taxon>Galatheoidea</taxon>
        <taxon>Porcellanidae</taxon>
        <taxon>Petrolisthes</taxon>
    </lineage>
</organism>
<comment type="caution">
    <text evidence="1">The sequence shown here is derived from an EMBL/GenBank/DDBJ whole genome shotgun (WGS) entry which is preliminary data.</text>
</comment>
<evidence type="ECO:0000313" key="1">
    <source>
        <dbReference type="EMBL" id="KAK4324190.1"/>
    </source>
</evidence>
<proteinExistence type="predicted"/>
<evidence type="ECO:0000313" key="2">
    <source>
        <dbReference type="Proteomes" id="UP001292094"/>
    </source>
</evidence>
<dbReference type="EMBL" id="JAWZYT010000374">
    <property type="protein sequence ID" value="KAK4324190.1"/>
    <property type="molecule type" value="Genomic_DNA"/>
</dbReference>
<dbReference type="AlphaFoldDB" id="A0AAE1QDD7"/>